<reference evidence="1" key="2">
    <citation type="journal article" date="2023" name="Science">
        <title>Genomic signatures of disease resistance in endangered staghorn corals.</title>
        <authorList>
            <person name="Vollmer S.V."/>
            <person name="Selwyn J.D."/>
            <person name="Despard B.A."/>
            <person name="Roesel C.L."/>
        </authorList>
    </citation>
    <scope>NUCLEOTIDE SEQUENCE</scope>
    <source>
        <strain evidence="1">K2</strain>
    </source>
</reference>
<accession>A0AAD9R4L4</accession>
<proteinExistence type="predicted"/>
<name>A0AAD9R4L4_ACRCE</name>
<evidence type="ECO:0000313" key="1">
    <source>
        <dbReference type="EMBL" id="KAK2572999.1"/>
    </source>
</evidence>
<evidence type="ECO:0000313" key="2">
    <source>
        <dbReference type="Proteomes" id="UP001249851"/>
    </source>
</evidence>
<dbReference type="SUPFAM" id="SSF57302">
    <property type="entry name" value="Snake toxin-like"/>
    <property type="match status" value="1"/>
</dbReference>
<protein>
    <submittedName>
        <fullName evidence="1">Uncharacterized protein</fullName>
    </submittedName>
</protein>
<dbReference type="EMBL" id="JARQWQ010000003">
    <property type="protein sequence ID" value="KAK2572999.1"/>
    <property type="molecule type" value="Genomic_DNA"/>
</dbReference>
<keyword evidence="2" id="KW-1185">Reference proteome</keyword>
<dbReference type="InterPro" id="IPR045860">
    <property type="entry name" value="Snake_toxin-like_sf"/>
</dbReference>
<dbReference type="Gene3D" id="2.10.60.10">
    <property type="entry name" value="CD59"/>
    <property type="match status" value="1"/>
</dbReference>
<dbReference type="AlphaFoldDB" id="A0AAD9R4L4"/>
<sequence length="98" mass="10720">MEDCEKIEKETDCGGSFDRCLTWSFDYKFSGVETKSFAKSCATKASCDAGEKLKICKEAKGSTCEWNCCDSDGCNSSAMPVISAFLLVICTLVSKMCY</sequence>
<reference evidence="1" key="1">
    <citation type="journal article" date="2023" name="G3 (Bethesda)">
        <title>Whole genome assembly and annotation of the endangered Caribbean coral Acropora cervicornis.</title>
        <authorList>
            <person name="Selwyn J.D."/>
            <person name="Vollmer S.V."/>
        </authorList>
    </citation>
    <scope>NUCLEOTIDE SEQUENCE</scope>
    <source>
        <strain evidence="1">K2</strain>
    </source>
</reference>
<organism evidence="1 2">
    <name type="scientific">Acropora cervicornis</name>
    <name type="common">Staghorn coral</name>
    <dbReference type="NCBI Taxonomy" id="6130"/>
    <lineage>
        <taxon>Eukaryota</taxon>
        <taxon>Metazoa</taxon>
        <taxon>Cnidaria</taxon>
        <taxon>Anthozoa</taxon>
        <taxon>Hexacorallia</taxon>
        <taxon>Scleractinia</taxon>
        <taxon>Astrocoeniina</taxon>
        <taxon>Acroporidae</taxon>
        <taxon>Acropora</taxon>
    </lineage>
</organism>
<comment type="caution">
    <text evidence="1">The sequence shown here is derived from an EMBL/GenBank/DDBJ whole genome shotgun (WGS) entry which is preliminary data.</text>
</comment>
<gene>
    <name evidence="1" type="ORF">P5673_002021</name>
</gene>
<dbReference type="Proteomes" id="UP001249851">
    <property type="component" value="Unassembled WGS sequence"/>
</dbReference>